<gene>
    <name evidence="2" type="ORF">FOMPIDRAFT_1054328</name>
</gene>
<dbReference type="InParanoid" id="S8F9C4"/>
<feature type="region of interest" description="Disordered" evidence="1">
    <location>
        <begin position="94"/>
        <end position="124"/>
    </location>
</feature>
<dbReference type="HOGENOM" id="CLU_1180257_0_0_1"/>
<dbReference type="AlphaFoldDB" id="S8F9C4"/>
<name>S8F9C4_FOMSC</name>
<evidence type="ECO:0000313" key="2">
    <source>
        <dbReference type="EMBL" id="EPS95254.1"/>
    </source>
</evidence>
<sequence length="235" mass="25663">MFLNYIHIFMCIASDDPAIETVVLGERDHDIQGKAASCRIEYVPGLLGLARLVFRNETGDALCVFVSVNGQAAVQPIHVPAAICGAVPYRLPPPPPSAPSKMKAPADARNKQARPAASAQAGRNLGEDPNIRIYELRVFTCPDIQHLPAVPEEEGKPLDPKWHEQCAPTPDQWSNPRALFRFVCTPRGTLVPLSKLREISAVTWPLKPSLPPSSAMGTDFPTISSYYAIVICPYL</sequence>
<evidence type="ECO:0000313" key="3">
    <source>
        <dbReference type="Proteomes" id="UP000015241"/>
    </source>
</evidence>
<keyword evidence="3" id="KW-1185">Reference proteome</keyword>
<protein>
    <submittedName>
        <fullName evidence="2">Uncharacterized protein</fullName>
    </submittedName>
</protein>
<dbReference type="EMBL" id="KE504211">
    <property type="protein sequence ID" value="EPS95254.1"/>
    <property type="molecule type" value="Genomic_DNA"/>
</dbReference>
<reference evidence="2 3" key="1">
    <citation type="journal article" date="2012" name="Science">
        <title>The Paleozoic origin of enzymatic lignin decomposition reconstructed from 31 fungal genomes.</title>
        <authorList>
            <person name="Floudas D."/>
            <person name="Binder M."/>
            <person name="Riley R."/>
            <person name="Barry K."/>
            <person name="Blanchette R.A."/>
            <person name="Henrissat B."/>
            <person name="Martinez A.T."/>
            <person name="Otillar R."/>
            <person name="Spatafora J.W."/>
            <person name="Yadav J.S."/>
            <person name="Aerts A."/>
            <person name="Benoit I."/>
            <person name="Boyd A."/>
            <person name="Carlson A."/>
            <person name="Copeland A."/>
            <person name="Coutinho P.M."/>
            <person name="de Vries R.P."/>
            <person name="Ferreira P."/>
            <person name="Findley K."/>
            <person name="Foster B."/>
            <person name="Gaskell J."/>
            <person name="Glotzer D."/>
            <person name="Gorecki P."/>
            <person name="Heitman J."/>
            <person name="Hesse C."/>
            <person name="Hori C."/>
            <person name="Igarashi K."/>
            <person name="Jurgens J.A."/>
            <person name="Kallen N."/>
            <person name="Kersten P."/>
            <person name="Kohler A."/>
            <person name="Kuees U."/>
            <person name="Kumar T.K.A."/>
            <person name="Kuo A."/>
            <person name="LaButti K."/>
            <person name="Larrondo L.F."/>
            <person name="Lindquist E."/>
            <person name="Ling A."/>
            <person name="Lombard V."/>
            <person name="Lucas S."/>
            <person name="Lundell T."/>
            <person name="Martin R."/>
            <person name="McLaughlin D.J."/>
            <person name="Morgenstern I."/>
            <person name="Morin E."/>
            <person name="Murat C."/>
            <person name="Nagy L.G."/>
            <person name="Nolan M."/>
            <person name="Ohm R.A."/>
            <person name="Patyshakuliyeva A."/>
            <person name="Rokas A."/>
            <person name="Ruiz-Duenas F.J."/>
            <person name="Sabat G."/>
            <person name="Salamov A."/>
            <person name="Samejima M."/>
            <person name="Schmutz J."/>
            <person name="Slot J.C."/>
            <person name="St John F."/>
            <person name="Stenlid J."/>
            <person name="Sun H."/>
            <person name="Sun S."/>
            <person name="Syed K."/>
            <person name="Tsang A."/>
            <person name="Wiebenga A."/>
            <person name="Young D."/>
            <person name="Pisabarro A."/>
            <person name="Eastwood D.C."/>
            <person name="Martin F."/>
            <person name="Cullen D."/>
            <person name="Grigoriev I.V."/>
            <person name="Hibbett D.S."/>
        </authorList>
    </citation>
    <scope>NUCLEOTIDE SEQUENCE</scope>
    <source>
        <strain evidence="3">FP-58527</strain>
    </source>
</reference>
<organism evidence="2 3">
    <name type="scientific">Fomitopsis schrenkii</name>
    <name type="common">Brown rot fungus</name>
    <dbReference type="NCBI Taxonomy" id="2126942"/>
    <lineage>
        <taxon>Eukaryota</taxon>
        <taxon>Fungi</taxon>
        <taxon>Dikarya</taxon>
        <taxon>Basidiomycota</taxon>
        <taxon>Agaricomycotina</taxon>
        <taxon>Agaricomycetes</taxon>
        <taxon>Polyporales</taxon>
        <taxon>Fomitopsis</taxon>
    </lineage>
</organism>
<evidence type="ECO:0000256" key="1">
    <source>
        <dbReference type="SAM" id="MobiDB-lite"/>
    </source>
</evidence>
<dbReference type="Proteomes" id="UP000015241">
    <property type="component" value="Unassembled WGS sequence"/>
</dbReference>
<proteinExistence type="predicted"/>
<dbReference type="OrthoDB" id="10513338at2759"/>
<accession>S8F9C4</accession>